<dbReference type="InterPro" id="IPR016047">
    <property type="entry name" value="M23ase_b-sheet_dom"/>
</dbReference>
<feature type="region of interest" description="Disordered" evidence="1">
    <location>
        <begin position="136"/>
        <end position="171"/>
    </location>
</feature>
<reference evidence="4 5" key="1">
    <citation type="journal article" date="2019" name="Genome Biol. Evol.">
        <title>Day and night: Metabolic profiles and evolutionary relationships of six axenic non-marine cyanobacteria.</title>
        <authorList>
            <person name="Will S.E."/>
            <person name="Henke P."/>
            <person name="Boedeker C."/>
            <person name="Huang S."/>
            <person name="Brinkmann H."/>
            <person name="Rohde M."/>
            <person name="Jarek M."/>
            <person name="Friedl T."/>
            <person name="Seufert S."/>
            <person name="Schumacher M."/>
            <person name="Overmann J."/>
            <person name="Neumann-Schaal M."/>
            <person name="Petersen J."/>
        </authorList>
    </citation>
    <scope>NUCLEOTIDE SEQUENCE [LARGE SCALE GENOMIC DNA]</scope>
    <source>
        <strain evidence="4 5">PCC 6912</strain>
    </source>
</reference>
<dbReference type="Proteomes" id="UP000268857">
    <property type="component" value="Unassembled WGS sequence"/>
</dbReference>
<sequence length="449" mass="48366">MWRYPPTVRYQVKRGDTLAAIARAYGTSISELVKANNLTDPNQLQVDQKLIVPKAQAKNPSTPAAATAYSQTFNWNSTSKVVNTNTNSVIANNNVPMIGVWQQTSSQMPVQTPVTTNYTPTNIAVPIAIQTSNIRGIGGDTPLPKATNDTRLARQEDDTNTSTKSNQGLRSLQAEIEKLRAKYRSQQPGNSAVTEKTTDTAALQSSQPNPNENVTLPIPVAKPNNTPAPLIQRSVSIPVPQARVLNNSQPFKPSFATQTTNEPINPEFQSNRGTKVSTPSMDVDASRSLGVRRGTKVSPALPPLASVDIYLPKPIEEITPTSTGYIWPAKGVLTSGYGWRWGRMHKGIDIANGTGTQIVAAAAGVVEKAGWNKGGYGKLVDIRHSDGTLTRYAHNSKILVRAGQQVQQGQPISLMGSTGFSTGPHLHFEIHSSGKGAVNPIAFLPQERL</sequence>
<keyword evidence="5" id="KW-1185">Reference proteome</keyword>
<feature type="compositionally biased region" description="Polar residues" evidence="1">
    <location>
        <begin position="256"/>
        <end position="280"/>
    </location>
</feature>
<dbReference type="PROSITE" id="PS50943">
    <property type="entry name" value="HTH_CROC1"/>
    <property type="match status" value="1"/>
</dbReference>
<feature type="domain" description="LysM" evidence="3">
    <location>
        <begin position="8"/>
        <end position="52"/>
    </location>
</feature>
<protein>
    <submittedName>
        <fullName evidence="4">Uncharacterized protein</fullName>
    </submittedName>
</protein>
<dbReference type="Pfam" id="PF01551">
    <property type="entry name" value="Peptidase_M23"/>
    <property type="match status" value="1"/>
</dbReference>
<dbReference type="AlphaFoldDB" id="A0A3S0ZL84"/>
<dbReference type="STRING" id="211165.GCA_000317285_01040"/>
<dbReference type="SUPFAM" id="SSF51261">
    <property type="entry name" value="Duplicated hybrid motif"/>
    <property type="match status" value="1"/>
</dbReference>
<feature type="region of interest" description="Disordered" evidence="1">
    <location>
        <begin position="183"/>
        <end position="216"/>
    </location>
</feature>
<evidence type="ECO:0000259" key="2">
    <source>
        <dbReference type="PROSITE" id="PS50943"/>
    </source>
</evidence>
<evidence type="ECO:0000256" key="1">
    <source>
        <dbReference type="SAM" id="MobiDB-lite"/>
    </source>
</evidence>
<organism evidence="4 5">
    <name type="scientific">Chlorogloeopsis fritschii PCC 6912</name>
    <dbReference type="NCBI Taxonomy" id="211165"/>
    <lineage>
        <taxon>Bacteria</taxon>
        <taxon>Bacillati</taxon>
        <taxon>Cyanobacteriota</taxon>
        <taxon>Cyanophyceae</taxon>
        <taxon>Nostocales</taxon>
        <taxon>Chlorogloeopsidaceae</taxon>
        <taxon>Chlorogloeopsis</taxon>
    </lineage>
</organism>
<dbReference type="EMBL" id="RSCJ01000026">
    <property type="protein sequence ID" value="RUR75055.1"/>
    <property type="molecule type" value="Genomic_DNA"/>
</dbReference>
<evidence type="ECO:0000313" key="5">
    <source>
        <dbReference type="Proteomes" id="UP000268857"/>
    </source>
</evidence>
<comment type="caution">
    <text evidence="4">The sequence shown here is derived from an EMBL/GenBank/DDBJ whole genome shotgun (WGS) entry which is preliminary data.</text>
</comment>
<dbReference type="GO" id="GO:0004222">
    <property type="term" value="F:metalloendopeptidase activity"/>
    <property type="evidence" value="ECO:0007669"/>
    <property type="project" value="TreeGrafter"/>
</dbReference>
<dbReference type="SUPFAM" id="SSF54106">
    <property type="entry name" value="LysM domain"/>
    <property type="match status" value="1"/>
</dbReference>
<dbReference type="CDD" id="cd12797">
    <property type="entry name" value="M23_peptidase"/>
    <property type="match status" value="1"/>
</dbReference>
<gene>
    <name evidence="4" type="ORF">PCC6912_48980</name>
</gene>
<dbReference type="PANTHER" id="PTHR21666:SF270">
    <property type="entry name" value="MUREIN HYDROLASE ACTIVATOR ENVC"/>
    <property type="match status" value="1"/>
</dbReference>
<proteinExistence type="predicted"/>
<dbReference type="Pfam" id="PF01476">
    <property type="entry name" value="LysM"/>
    <property type="match status" value="1"/>
</dbReference>
<evidence type="ECO:0000313" key="4">
    <source>
        <dbReference type="EMBL" id="RUR75055.1"/>
    </source>
</evidence>
<dbReference type="CDD" id="cd00118">
    <property type="entry name" value="LysM"/>
    <property type="match status" value="1"/>
</dbReference>
<feature type="region of interest" description="Disordered" evidence="1">
    <location>
        <begin position="256"/>
        <end position="284"/>
    </location>
</feature>
<dbReference type="InterPro" id="IPR001387">
    <property type="entry name" value="Cro/C1-type_HTH"/>
</dbReference>
<dbReference type="SMART" id="SM00257">
    <property type="entry name" value="LysM"/>
    <property type="match status" value="1"/>
</dbReference>
<dbReference type="Gene3D" id="2.70.70.10">
    <property type="entry name" value="Glucose Permease (Domain IIA)"/>
    <property type="match status" value="1"/>
</dbReference>
<feature type="compositionally biased region" description="Polar residues" evidence="1">
    <location>
        <begin position="160"/>
        <end position="170"/>
    </location>
</feature>
<dbReference type="PROSITE" id="PS51782">
    <property type="entry name" value="LYSM"/>
    <property type="match status" value="1"/>
</dbReference>
<accession>A0A3S0ZL84</accession>
<feature type="compositionally biased region" description="Polar residues" evidence="1">
    <location>
        <begin position="184"/>
        <end position="214"/>
    </location>
</feature>
<evidence type="ECO:0000259" key="3">
    <source>
        <dbReference type="PROSITE" id="PS51782"/>
    </source>
</evidence>
<dbReference type="InterPro" id="IPR011055">
    <property type="entry name" value="Dup_hybrid_motif"/>
</dbReference>
<name>A0A3S0ZL84_CHLFR</name>
<dbReference type="InterPro" id="IPR018392">
    <property type="entry name" value="LysM"/>
</dbReference>
<dbReference type="InterPro" id="IPR036779">
    <property type="entry name" value="LysM_dom_sf"/>
</dbReference>
<dbReference type="Gene3D" id="3.10.350.10">
    <property type="entry name" value="LysM domain"/>
    <property type="match status" value="1"/>
</dbReference>
<dbReference type="PANTHER" id="PTHR21666">
    <property type="entry name" value="PEPTIDASE-RELATED"/>
    <property type="match status" value="1"/>
</dbReference>
<feature type="domain" description="HTH cro/C1-type" evidence="2">
    <location>
        <begin position="16"/>
        <end position="32"/>
    </location>
</feature>
<dbReference type="InterPro" id="IPR050570">
    <property type="entry name" value="Cell_wall_metabolism_enzyme"/>
</dbReference>